<reference evidence="3" key="2">
    <citation type="submission" date="2025-08" db="UniProtKB">
        <authorList>
            <consortium name="Ensembl"/>
        </authorList>
    </citation>
    <scope>IDENTIFICATION</scope>
</reference>
<dbReference type="PANTHER" id="PTHR43313">
    <property type="entry name" value="SHORT-CHAIN DEHYDROGENASE/REDUCTASE FAMILY 9C"/>
    <property type="match status" value="1"/>
</dbReference>
<sequence length="177" mass="19699">EARYQCSLVGGFFLVFFSPCSNTPDSGTSVTGCNSEFVNLVARQLHYQGLNIIAVCLMEPGACKLSTDVKSVVEFVSGDLVNNAGWDVPIGPKDWQQIEDFKQFLDVNLIGLVDVTALPVESILGQLSVIRGHCLFKWGIEAFRCTEVCRFKEDHPKPNGVRIVDFFQRLQRLPPEC</sequence>
<reference evidence="3" key="3">
    <citation type="submission" date="2025-09" db="UniProtKB">
        <authorList>
            <consortium name="Ensembl"/>
        </authorList>
    </citation>
    <scope>IDENTIFICATION</scope>
</reference>
<proteinExistence type="inferred from homology"/>
<keyword evidence="2" id="KW-0732">Signal</keyword>
<protein>
    <submittedName>
        <fullName evidence="3">Uncharacterized protein</fullName>
    </submittedName>
</protein>
<dbReference type="Ensembl" id="ENSEEET00000063706.1">
    <property type="protein sequence ID" value="ENSEEEP00000063441.1"/>
    <property type="gene ID" value="ENSEEEG00000027447.1"/>
</dbReference>
<evidence type="ECO:0000313" key="4">
    <source>
        <dbReference type="Proteomes" id="UP000314983"/>
    </source>
</evidence>
<dbReference type="AlphaFoldDB" id="A0AAY5F320"/>
<evidence type="ECO:0000256" key="1">
    <source>
        <dbReference type="ARBA" id="ARBA00006484"/>
    </source>
</evidence>
<organism evidence="3 4">
    <name type="scientific">Electrophorus electricus</name>
    <name type="common">Electric eel</name>
    <name type="synonym">Gymnotus electricus</name>
    <dbReference type="NCBI Taxonomy" id="8005"/>
    <lineage>
        <taxon>Eukaryota</taxon>
        <taxon>Metazoa</taxon>
        <taxon>Chordata</taxon>
        <taxon>Craniata</taxon>
        <taxon>Vertebrata</taxon>
        <taxon>Euteleostomi</taxon>
        <taxon>Actinopterygii</taxon>
        <taxon>Neopterygii</taxon>
        <taxon>Teleostei</taxon>
        <taxon>Ostariophysi</taxon>
        <taxon>Gymnotiformes</taxon>
        <taxon>Gymnotoidei</taxon>
        <taxon>Gymnotidae</taxon>
        <taxon>Electrophorus</taxon>
    </lineage>
</organism>
<dbReference type="GeneTree" id="ENSGT00940000164857"/>
<evidence type="ECO:0000313" key="3">
    <source>
        <dbReference type="Ensembl" id="ENSEEEP00000063441.1"/>
    </source>
</evidence>
<dbReference type="PANTHER" id="PTHR43313:SF47">
    <property type="entry name" value="RETINOL DEHYDROGENASE 7"/>
    <property type="match status" value="1"/>
</dbReference>
<name>A0AAY5F320_ELEEL</name>
<comment type="similarity">
    <text evidence="1">Belongs to the short-chain dehydrogenases/reductases (SDR) family.</text>
</comment>
<gene>
    <name evidence="3" type="primary">NPM3</name>
</gene>
<keyword evidence="4" id="KW-1185">Reference proteome</keyword>
<dbReference type="InterPro" id="IPR036291">
    <property type="entry name" value="NAD(P)-bd_dom_sf"/>
</dbReference>
<accession>A0AAY5F320</accession>
<dbReference type="GO" id="GO:0016491">
    <property type="term" value="F:oxidoreductase activity"/>
    <property type="evidence" value="ECO:0007669"/>
    <property type="project" value="TreeGrafter"/>
</dbReference>
<reference evidence="3 4" key="1">
    <citation type="submission" date="2020-05" db="EMBL/GenBank/DDBJ databases">
        <title>Electrophorus electricus (electric eel) genome, fEleEle1, primary haplotype.</title>
        <authorList>
            <person name="Myers G."/>
            <person name="Meyer A."/>
            <person name="Fedrigo O."/>
            <person name="Formenti G."/>
            <person name="Rhie A."/>
            <person name="Tracey A."/>
            <person name="Sims Y."/>
            <person name="Jarvis E.D."/>
        </authorList>
    </citation>
    <scope>NUCLEOTIDE SEQUENCE [LARGE SCALE GENOMIC DNA]</scope>
</reference>
<dbReference type="GO" id="GO:0008202">
    <property type="term" value="P:steroid metabolic process"/>
    <property type="evidence" value="ECO:0007669"/>
    <property type="project" value="TreeGrafter"/>
</dbReference>
<dbReference type="SUPFAM" id="SSF51735">
    <property type="entry name" value="NAD(P)-binding Rossmann-fold domains"/>
    <property type="match status" value="1"/>
</dbReference>
<feature type="signal peptide" evidence="2">
    <location>
        <begin position="1"/>
        <end position="22"/>
    </location>
</feature>
<evidence type="ECO:0000256" key="2">
    <source>
        <dbReference type="SAM" id="SignalP"/>
    </source>
</evidence>
<dbReference type="Proteomes" id="UP000314983">
    <property type="component" value="Chromosome 2"/>
</dbReference>
<feature type="chain" id="PRO_5044318439" evidence="2">
    <location>
        <begin position="23"/>
        <end position="177"/>
    </location>
</feature>